<dbReference type="AlphaFoldDB" id="A0A831LVR2"/>
<dbReference type="Pfam" id="PF13561">
    <property type="entry name" value="adh_short_C2"/>
    <property type="match status" value="1"/>
</dbReference>
<protein>
    <submittedName>
        <fullName evidence="2">SDR family oxidoreductase</fullName>
    </submittedName>
</protein>
<dbReference type="EMBL" id="DSDK01000603">
    <property type="protein sequence ID" value="HDR52120.1"/>
    <property type="molecule type" value="Genomic_DNA"/>
</dbReference>
<dbReference type="PANTHER" id="PTHR42879">
    <property type="entry name" value="3-OXOACYL-(ACYL-CARRIER-PROTEIN) REDUCTASE"/>
    <property type="match status" value="1"/>
</dbReference>
<dbReference type="InterPro" id="IPR050259">
    <property type="entry name" value="SDR"/>
</dbReference>
<dbReference type="PRINTS" id="PR00081">
    <property type="entry name" value="GDHRDH"/>
</dbReference>
<name>A0A831LVR2_9BACT</name>
<feature type="non-terminal residue" evidence="2">
    <location>
        <position position="1"/>
    </location>
</feature>
<dbReference type="Proteomes" id="UP000886047">
    <property type="component" value="Unassembled WGS sequence"/>
</dbReference>
<evidence type="ECO:0000256" key="1">
    <source>
        <dbReference type="ARBA" id="ARBA00006484"/>
    </source>
</evidence>
<comment type="caution">
    <text evidence="2">The sequence shown here is derived from an EMBL/GenBank/DDBJ whole genome shotgun (WGS) entry which is preliminary data.</text>
</comment>
<proteinExistence type="inferred from homology"/>
<dbReference type="SUPFAM" id="SSF51735">
    <property type="entry name" value="NAD(P)-binding Rossmann-fold domains"/>
    <property type="match status" value="1"/>
</dbReference>
<organism evidence="2">
    <name type="scientific">Mariniphaga anaerophila</name>
    <dbReference type="NCBI Taxonomy" id="1484053"/>
    <lineage>
        <taxon>Bacteria</taxon>
        <taxon>Pseudomonadati</taxon>
        <taxon>Bacteroidota</taxon>
        <taxon>Bacteroidia</taxon>
        <taxon>Marinilabiliales</taxon>
        <taxon>Prolixibacteraceae</taxon>
        <taxon>Mariniphaga</taxon>
    </lineage>
</organism>
<reference evidence="2" key="1">
    <citation type="journal article" date="2020" name="mSystems">
        <title>Genome- and Community-Level Interaction Insights into Carbon Utilization and Element Cycling Functions of Hydrothermarchaeota in Hydrothermal Sediment.</title>
        <authorList>
            <person name="Zhou Z."/>
            <person name="Liu Y."/>
            <person name="Xu W."/>
            <person name="Pan J."/>
            <person name="Luo Z.H."/>
            <person name="Li M."/>
        </authorList>
    </citation>
    <scope>NUCLEOTIDE SEQUENCE [LARGE SCALE GENOMIC DNA]</scope>
    <source>
        <strain evidence="2">SpSt-1217</strain>
    </source>
</reference>
<gene>
    <name evidence="2" type="ORF">ENN90_10970</name>
</gene>
<dbReference type="Gene3D" id="3.40.50.720">
    <property type="entry name" value="NAD(P)-binding Rossmann-like Domain"/>
    <property type="match status" value="1"/>
</dbReference>
<accession>A0A831LVR2</accession>
<comment type="similarity">
    <text evidence="1">Belongs to the short-chain dehydrogenases/reductases (SDR) family.</text>
</comment>
<sequence>EAAAQKLRTETNATVHASVFDASDAKSIENWVNEVAQAFERIDGLVVNAGGPPPGNFEDFTDDDWQAAFNLTLMSAVRLIRGVLPYMRSCGGGSVLTITSLSVKEPINGLLLSNVFRSGVASLIKSLANELAGENIRVNNLIPGRIDTDRVKALDKNLAEKQSVPVEKIKQQHESAIPLGRYGTTEEFGKAGAFLLSDAASYITGASLVVDGGLLKGV</sequence>
<evidence type="ECO:0000313" key="2">
    <source>
        <dbReference type="EMBL" id="HDR52120.1"/>
    </source>
</evidence>
<dbReference type="PANTHER" id="PTHR42879:SF6">
    <property type="entry name" value="NADPH-DEPENDENT REDUCTASE BACG"/>
    <property type="match status" value="1"/>
</dbReference>
<dbReference type="InterPro" id="IPR002347">
    <property type="entry name" value="SDR_fam"/>
</dbReference>
<dbReference type="InterPro" id="IPR036291">
    <property type="entry name" value="NAD(P)-bd_dom_sf"/>
</dbReference>